<organism evidence="3 4">
    <name type="scientific">Diatrype stigma</name>
    <dbReference type="NCBI Taxonomy" id="117547"/>
    <lineage>
        <taxon>Eukaryota</taxon>
        <taxon>Fungi</taxon>
        <taxon>Dikarya</taxon>
        <taxon>Ascomycota</taxon>
        <taxon>Pezizomycotina</taxon>
        <taxon>Sordariomycetes</taxon>
        <taxon>Xylariomycetidae</taxon>
        <taxon>Xylariales</taxon>
        <taxon>Diatrypaceae</taxon>
        <taxon>Diatrype</taxon>
    </lineage>
</organism>
<feature type="compositionally biased region" description="Low complexity" evidence="1">
    <location>
        <begin position="433"/>
        <end position="442"/>
    </location>
</feature>
<comment type="caution">
    <text evidence="3">The sequence shown here is derived from an EMBL/GenBank/DDBJ whole genome shotgun (WGS) entry which is preliminary data.</text>
</comment>
<evidence type="ECO:0000259" key="2">
    <source>
        <dbReference type="PROSITE" id="PS50812"/>
    </source>
</evidence>
<dbReference type="SUPFAM" id="SSF63748">
    <property type="entry name" value="Tudor/PWWP/MBT"/>
    <property type="match status" value="1"/>
</dbReference>
<feature type="domain" description="PWWP" evidence="2">
    <location>
        <begin position="184"/>
        <end position="256"/>
    </location>
</feature>
<dbReference type="AlphaFoldDB" id="A0AAN9YTD3"/>
<evidence type="ECO:0000313" key="3">
    <source>
        <dbReference type="EMBL" id="KAK7753200.1"/>
    </source>
</evidence>
<feature type="region of interest" description="Disordered" evidence="1">
    <location>
        <begin position="315"/>
        <end position="451"/>
    </location>
</feature>
<gene>
    <name evidence="3" type="ORF">SLS62_004719</name>
</gene>
<feature type="compositionally biased region" description="Basic and acidic residues" evidence="1">
    <location>
        <begin position="55"/>
        <end position="75"/>
    </location>
</feature>
<feature type="compositionally biased region" description="Basic and acidic residues" evidence="1">
    <location>
        <begin position="1"/>
        <end position="10"/>
    </location>
</feature>
<dbReference type="PROSITE" id="PS50812">
    <property type="entry name" value="PWWP"/>
    <property type="match status" value="1"/>
</dbReference>
<feature type="compositionally biased region" description="Low complexity" evidence="1">
    <location>
        <begin position="76"/>
        <end position="87"/>
    </location>
</feature>
<evidence type="ECO:0000313" key="4">
    <source>
        <dbReference type="Proteomes" id="UP001320420"/>
    </source>
</evidence>
<dbReference type="Pfam" id="PF00855">
    <property type="entry name" value="PWWP"/>
    <property type="match status" value="1"/>
</dbReference>
<feature type="compositionally biased region" description="Low complexity" evidence="1">
    <location>
        <begin position="14"/>
        <end position="54"/>
    </location>
</feature>
<feature type="region of interest" description="Disordered" evidence="1">
    <location>
        <begin position="547"/>
        <end position="628"/>
    </location>
</feature>
<dbReference type="EMBL" id="JAKJXP020000030">
    <property type="protein sequence ID" value="KAK7753200.1"/>
    <property type="molecule type" value="Genomic_DNA"/>
</dbReference>
<feature type="compositionally biased region" description="Polar residues" evidence="1">
    <location>
        <begin position="555"/>
        <end position="567"/>
    </location>
</feature>
<feature type="region of interest" description="Disordered" evidence="1">
    <location>
        <begin position="1"/>
        <end position="170"/>
    </location>
</feature>
<reference evidence="3 4" key="1">
    <citation type="submission" date="2024-02" db="EMBL/GenBank/DDBJ databases">
        <title>De novo assembly and annotation of 12 fungi associated with fruit tree decline syndrome in Ontario, Canada.</title>
        <authorList>
            <person name="Sulman M."/>
            <person name="Ellouze W."/>
            <person name="Ilyukhin E."/>
        </authorList>
    </citation>
    <scope>NUCLEOTIDE SEQUENCE [LARGE SCALE GENOMIC DNA]</scope>
    <source>
        <strain evidence="3 4">M11/M66-122</strain>
    </source>
</reference>
<evidence type="ECO:0000256" key="1">
    <source>
        <dbReference type="SAM" id="MobiDB-lite"/>
    </source>
</evidence>
<protein>
    <recommendedName>
        <fullName evidence="2">PWWP domain-containing protein</fullName>
    </recommendedName>
</protein>
<accession>A0AAN9YTD3</accession>
<proteinExistence type="predicted"/>
<keyword evidence="4" id="KW-1185">Reference proteome</keyword>
<dbReference type="SMART" id="SM00293">
    <property type="entry name" value="PWWP"/>
    <property type="match status" value="1"/>
</dbReference>
<feature type="compositionally biased region" description="Acidic residues" evidence="1">
    <location>
        <begin position="330"/>
        <end position="351"/>
    </location>
</feature>
<feature type="compositionally biased region" description="Polar residues" evidence="1">
    <location>
        <begin position="384"/>
        <end position="400"/>
    </location>
</feature>
<feature type="compositionally biased region" description="Basic and acidic residues" evidence="1">
    <location>
        <begin position="363"/>
        <end position="378"/>
    </location>
</feature>
<feature type="compositionally biased region" description="Basic and acidic residues" evidence="1">
    <location>
        <begin position="89"/>
        <end position="106"/>
    </location>
</feature>
<dbReference type="InterPro" id="IPR000313">
    <property type="entry name" value="PWWP_dom"/>
</dbReference>
<feature type="compositionally biased region" description="Basic and acidic residues" evidence="1">
    <location>
        <begin position="113"/>
        <end position="124"/>
    </location>
</feature>
<feature type="compositionally biased region" description="Acidic residues" evidence="1">
    <location>
        <begin position="617"/>
        <end position="628"/>
    </location>
</feature>
<name>A0AAN9YTD3_9PEZI</name>
<dbReference type="Gene3D" id="2.30.30.140">
    <property type="match status" value="1"/>
</dbReference>
<feature type="compositionally biased region" description="Basic and acidic residues" evidence="1">
    <location>
        <begin position="582"/>
        <end position="595"/>
    </location>
</feature>
<dbReference type="Proteomes" id="UP001320420">
    <property type="component" value="Unassembled WGS sequence"/>
</dbReference>
<feature type="compositionally biased region" description="Basic and acidic residues" evidence="1">
    <location>
        <begin position="419"/>
        <end position="432"/>
    </location>
</feature>
<sequence length="628" mass="67354">MADKTAHAPEDAQPPEAAPASAAAPAPAAEAAATESGATATDASSSKAESAPAADAEKKGEEAKAKNAEDDKPTEEPSTAAASTTAPADEEKPTSTDVDMTDKPAEDVAEPVTETKAEPEKTADESADGAAGSAAASGSADADAGGDKSKARRKSSTVPEHLKGGKKLNKKASKAKILHLDAKPGDHFFAKLKGFPLWPVIICEEDMLPQNMLSTRPVTAARPDGTYREDFADGGKRAADRTYPVMYLHTNEFGWTVNTDLSELDPSTVADLITPKMRKDLQSAHLLAAEHNDLDYYKNVLREFEEQRLANLEAKAAKARTPKKKAAEPAVDEDGDLEMVEAGEEDNEDNVESSKKKKTKKRKADEDHSTPQRSESVKKPKIKLTSNSTPKNANGTQSPNPAKESTSKASKSKSKQSKAAKEAKDAEAKQAEAEAAAAAAAYKEPELTAEERKMRKEKEILFLRHRLQKGLLIRDQEPKEEEMQPMSEFLAKLETFPDLEVAIIRVTKINKVLKAILKLESIPKEDEFKFKPRSQSLLDKWNKILSTDGAPASAPATTNGVNGTSGESAKKDKETTNGVKETTTKAKSDSPKDAQKVAAPEQTKEETGAKTASTGDSETEDKPADEDV</sequence>
<feature type="compositionally biased region" description="Low complexity" evidence="1">
    <location>
        <begin position="128"/>
        <end position="143"/>
    </location>
</feature>